<evidence type="ECO:0000256" key="2">
    <source>
        <dbReference type="ARBA" id="ARBA00022576"/>
    </source>
</evidence>
<evidence type="ECO:0000259" key="5">
    <source>
        <dbReference type="Pfam" id="PF00155"/>
    </source>
</evidence>
<dbReference type="NCBIfam" id="NF006488">
    <property type="entry name" value="PRK08912.1"/>
    <property type="match status" value="1"/>
</dbReference>
<protein>
    <submittedName>
        <fullName evidence="6">Aspartate/methionine/tyrosine aminotransferase</fullName>
    </submittedName>
</protein>
<dbReference type="GO" id="GO:0008483">
    <property type="term" value="F:transaminase activity"/>
    <property type="evidence" value="ECO:0007669"/>
    <property type="project" value="UniProtKB-KW"/>
</dbReference>
<dbReference type="InterPro" id="IPR015422">
    <property type="entry name" value="PyrdxlP-dep_Trfase_small"/>
</dbReference>
<feature type="domain" description="Aminotransferase class I/classII large" evidence="5">
    <location>
        <begin position="28"/>
        <end position="381"/>
    </location>
</feature>
<dbReference type="Gene3D" id="3.90.1150.10">
    <property type="entry name" value="Aspartate Aminotransferase, domain 1"/>
    <property type="match status" value="1"/>
</dbReference>
<dbReference type="EMBL" id="JAOQNS010000019">
    <property type="protein sequence ID" value="MCW2310133.1"/>
    <property type="molecule type" value="Genomic_DNA"/>
</dbReference>
<keyword evidence="4" id="KW-0663">Pyridoxal phosphate</keyword>
<dbReference type="Proteomes" id="UP001209755">
    <property type="component" value="Unassembled WGS sequence"/>
</dbReference>
<dbReference type="PANTHER" id="PTHR43807:SF20">
    <property type="entry name" value="FI04487P"/>
    <property type="match status" value="1"/>
</dbReference>
<evidence type="ECO:0000313" key="6">
    <source>
        <dbReference type="EMBL" id="MCW2310133.1"/>
    </source>
</evidence>
<proteinExistence type="predicted"/>
<dbReference type="CDD" id="cd00609">
    <property type="entry name" value="AAT_like"/>
    <property type="match status" value="1"/>
</dbReference>
<dbReference type="InterPro" id="IPR015424">
    <property type="entry name" value="PyrdxlP-dep_Trfase"/>
</dbReference>
<comment type="caution">
    <text evidence="6">The sequence shown here is derived from an EMBL/GenBank/DDBJ whole genome shotgun (WGS) entry which is preliminary data.</text>
</comment>
<organism evidence="6 7">
    <name type="scientific">Rhodobium gokarnense</name>
    <dbReference type="NCBI Taxonomy" id="364296"/>
    <lineage>
        <taxon>Bacteria</taxon>
        <taxon>Pseudomonadati</taxon>
        <taxon>Pseudomonadota</taxon>
        <taxon>Alphaproteobacteria</taxon>
        <taxon>Hyphomicrobiales</taxon>
        <taxon>Rhodobiaceae</taxon>
        <taxon>Rhodobium</taxon>
    </lineage>
</organism>
<sequence length="393" mass="42972">MKPTNAIFTGVPTTVFEVMSRLAIEHKAVNLGQGFPDVDGPEELRRIAAEATVDGPNQYPPMLGLPELREAVADANRRFYGLDIDPATEVLITSGATEAIADCLFGIVEPGDEVILIEPLYDCYLPMARRAGAEVRPVRVSPPDWRLDREALEAAFSERTKAILLNNPMNPAAKVFSEDELALIAELCVKYDAYAICDEVYEHLVFDGRKHRPLMTFPGMRERSVRIGSAGKTFSFTGWKVGYISGPARLVGPIAKAHQFVTFTTPPNLQKAVAKGLASDDAYYEGFVADMTAKRDHLSEGLSRLGFPVLPCEGTYFVSVDIAGMGLGEDDVAACRTLTVEAGVAAIPLSAFYPCRNPPKTFVRFCFCKRPEVLDAALDRLEAYLGRDRQASA</sequence>
<evidence type="ECO:0000313" key="7">
    <source>
        <dbReference type="Proteomes" id="UP001209755"/>
    </source>
</evidence>
<dbReference type="SUPFAM" id="SSF53383">
    <property type="entry name" value="PLP-dependent transferases"/>
    <property type="match status" value="1"/>
</dbReference>
<name>A0ABT3HIA1_9HYPH</name>
<accession>A0ABT3HIA1</accession>
<dbReference type="RefSeq" id="WP_264603710.1">
    <property type="nucleotide sequence ID" value="NZ_JAOQNS010000019.1"/>
</dbReference>
<keyword evidence="7" id="KW-1185">Reference proteome</keyword>
<reference evidence="7" key="1">
    <citation type="submission" date="2023-07" db="EMBL/GenBank/DDBJ databases">
        <title>Genome sequencing of Purple Non-Sulfur Bacteria from various extreme environments.</title>
        <authorList>
            <person name="Mayer M."/>
        </authorList>
    </citation>
    <scope>NUCLEOTIDE SEQUENCE [LARGE SCALE GENOMIC DNA]</scope>
    <source>
        <strain evidence="7">DSM 17935</strain>
    </source>
</reference>
<evidence type="ECO:0000256" key="1">
    <source>
        <dbReference type="ARBA" id="ARBA00001933"/>
    </source>
</evidence>
<gene>
    <name evidence="6" type="ORF">M2319_004498</name>
</gene>
<keyword evidence="2 6" id="KW-0032">Aminotransferase</keyword>
<comment type="cofactor">
    <cofactor evidence="1">
        <name>pyridoxal 5'-phosphate</name>
        <dbReference type="ChEBI" id="CHEBI:597326"/>
    </cofactor>
</comment>
<dbReference type="InterPro" id="IPR015421">
    <property type="entry name" value="PyrdxlP-dep_Trfase_major"/>
</dbReference>
<dbReference type="InterPro" id="IPR004839">
    <property type="entry name" value="Aminotransferase_I/II_large"/>
</dbReference>
<evidence type="ECO:0000256" key="4">
    <source>
        <dbReference type="ARBA" id="ARBA00022898"/>
    </source>
</evidence>
<dbReference type="Gene3D" id="3.40.640.10">
    <property type="entry name" value="Type I PLP-dependent aspartate aminotransferase-like (Major domain)"/>
    <property type="match status" value="1"/>
</dbReference>
<evidence type="ECO:0000256" key="3">
    <source>
        <dbReference type="ARBA" id="ARBA00022679"/>
    </source>
</evidence>
<dbReference type="Pfam" id="PF00155">
    <property type="entry name" value="Aminotran_1_2"/>
    <property type="match status" value="1"/>
</dbReference>
<keyword evidence="3" id="KW-0808">Transferase</keyword>
<dbReference type="PANTHER" id="PTHR43807">
    <property type="entry name" value="FI04487P"/>
    <property type="match status" value="1"/>
</dbReference>
<dbReference type="InterPro" id="IPR051326">
    <property type="entry name" value="Kynurenine-oxoglutarate_AT"/>
</dbReference>